<protein>
    <recommendedName>
        <fullName evidence="3">Lipoprotein</fullName>
    </recommendedName>
</protein>
<accession>W5YH25</accession>
<reference evidence="1 2" key="1">
    <citation type="journal article" date="2014" name="Genome Announc.">
        <title>Draft Genome Sequences of Marinobacter similis A3d10T and Marinobacter salarius R9SW1T.</title>
        <authorList>
            <person name="Ivanova E.P."/>
            <person name="Ng H.J."/>
            <person name="Webb H.K."/>
            <person name="Feng G."/>
            <person name="Oshima K."/>
            <person name="Hattori M."/>
            <person name="Ohkuma M."/>
            <person name="Sergeev A.F."/>
            <person name="Mikhailov V.V."/>
            <person name="Crawford R.J."/>
            <person name="Sawabe T."/>
        </authorList>
    </citation>
    <scope>NUCLEOTIDE SEQUENCE [LARGE SCALE GENOMIC DNA]</scope>
    <source>
        <strain evidence="1 2">A3d10</strain>
    </source>
</reference>
<dbReference type="KEGG" id="msx:AU14_06100"/>
<dbReference type="STRING" id="1420916.AU14_06100"/>
<dbReference type="Proteomes" id="UP000061489">
    <property type="component" value="Chromosome"/>
</dbReference>
<gene>
    <name evidence="1" type="ORF">AU14_06100</name>
</gene>
<proteinExistence type="predicted"/>
<organism evidence="1 2">
    <name type="scientific">Marinobacter similis</name>
    <dbReference type="NCBI Taxonomy" id="1420916"/>
    <lineage>
        <taxon>Bacteria</taxon>
        <taxon>Pseudomonadati</taxon>
        <taxon>Pseudomonadota</taxon>
        <taxon>Gammaproteobacteria</taxon>
        <taxon>Pseudomonadales</taxon>
        <taxon>Marinobacteraceae</taxon>
        <taxon>Marinobacter</taxon>
    </lineage>
</organism>
<dbReference type="AlphaFoldDB" id="W5YH25"/>
<evidence type="ECO:0008006" key="3">
    <source>
        <dbReference type="Google" id="ProtNLM"/>
    </source>
</evidence>
<dbReference type="RefSeq" id="WP_041339636.1">
    <property type="nucleotide sequence ID" value="NZ_CP007151.1"/>
</dbReference>
<name>W5YH25_9GAMM</name>
<dbReference type="PROSITE" id="PS51257">
    <property type="entry name" value="PROKAR_LIPOPROTEIN"/>
    <property type="match status" value="1"/>
</dbReference>
<sequence>MTRTFAILTLILLVSGCQSLPDPREGTERNTVFLSAQHCLSEYLKELEKNHYGPCLKVLSVAGTPPAVTDEGFIELPIATPLTVSTSCVYRHADGSPIPQTMETVEFKITDQTFSKPGERWYLHAHKQARDVVGCEPTLSRSTYPTYKTD</sequence>
<keyword evidence="2" id="KW-1185">Reference proteome</keyword>
<dbReference type="OrthoDB" id="6367612at2"/>
<dbReference type="HOGENOM" id="CLU_1523398_0_0_6"/>
<dbReference type="EMBL" id="CP007151">
    <property type="protein sequence ID" value="AHI28340.1"/>
    <property type="molecule type" value="Genomic_DNA"/>
</dbReference>
<evidence type="ECO:0000313" key="1">
    <source>
        <dbReference type="EMBL" id="AHI28340.1"/>
    </source>
</evidence>
<evidence type="ECO:0000313" key="2">
    <source>
        <dbReference type="Proteomes" id="UP000061489"/>
    </source>
</evidence>